<dbReference type="Proteomes" id="UP001607302">
    <property type="component" value="Unassembled WGS sequence"/>
</dbReference>
<organism evidence="2 3">
    <name type="scientific">Vespula squamosa</name>
    <name type="common">Southern yellow jacket</name>
    <name type="synonym">Wasp</name>
    <dbReference type="NCBI Taxonomy" id="30214"/>
    <lineage>
        <taxon>Eukaryota</taxon>
        <taxon>Metazoa</taxon>
        <taxon>Ecdysozoa</taxon>
        <taxon>Arthropoda</taxon>
        <taxon>Hexapoda</taxon>
        <taxon>Insecta</taxon>
        <taxon>Pterygota</taxon>
        <taxon>Neoptera</taxon>
        <taxon>Endopterygota</taxon>
        <taxon>Hymenoptera</taxon>
        <taxon>Apocrita</taxon>
        <taxon>Aculeata</taxon>
        <taxon>Vespoidea</taxon>
        <taxon>Vespidae</taxon>
        <taxon>Vespinae</taxon>
        <taxon>Vespula</taxon>
    </lineage>
</organism>
<sequence length="196" mass="21550">MHRITSNTGRKRHGVGILIWLESTLFEHSSPGYHPLPPAAASSASATSKTTTINDVQQPQQPTYIVGSSWHSAWPSPSSFLFVPRFLALPFHPYSPFSIENILTLALIVVPLLLLDDDDDDDDDEHDEDEDEDEDEVEPAGMANVDESLLQECHRVRRPSSTFTSESSNPSESLNVSLPSYLGSTSFGQLILIATS</sequence>
<name>A0ABD2AAK9_VESSQ</name>
<evidence type="ECO:0000313" key="2">
    <source>
        <dbReference type="EMBL" id="KAL2717616.1"/>
    </source>
</evidence>
<feature type="compositionally biased region" description="Low complexity" evidence="1">
    <location>
        <begin position="39"/>
        <end position="52"/>
    </location>
</feature>
<comment type="caution">
    <text evidence="2">The sequence shown here is derived from an EMBL/GenBank/DDBJ whole genome shotgun (WGS) entry which is preliminary data.</text>
</comment>
<feature type="region of interest" description="Disordered" evidence="1">
    <location>
        <begin position="36"/>
        <end position="60"/>
    </location>
</feature>
<reference evidence="2 3" key="1">
    <citation type="journal article" date="2024" name="Ann. Entomol. Soc. Am.">
        <title>Genomic analyses of the southern and eastern yellowjacket wasps (Hymenoptera: Vespidae) reveal evolutionary signatures of social life.</title>
        <authorList>
            <person name="Catto M.A."/>
            <person name="Caine P.B."/>
            <person name="Orr S.E."/>
            <person name="Hunt B.G."/>
            <person name="Goodisman M.A.D."/>
        </authorList>
    </citation>
    <scope>NUCLEOTIDE SEQUENCE [LARGE SCALE GENOMIC DNA]</scope>
    <source>
        <strain evidence="2">233</strain>
        <tissue evidence="2">Head and thorax</tissue>
    </source>
</reference>
<evidence type="ECO:0000256" key="1">
    <source>
        <dbReference type="SAM" id="MobiDB-lite"/>
    </source>
</evidence>
<protein>
    <submittedName>
        <fullName evidence="2">Uncharacterized protein</fullName>
    </submittedName>
</protein>
<dbReference type="EMBL" id="JAUDFV010000153">
    <property type="protein sequence ID" value="KAL2717616.1"/>
    <property type="molecule type" value="Genomic_DNA"/>
</dbReference>
<proteinExistence type="predicted"/>
<dbReference type="AlphaFoldDB" id="A0ABD2AAK9"/>
<accession>A0ABD2AAK9</accession>
<gene>
    <name evidence="2" type="ORF">V1478_013316</name>
</gene>
<feature type="region of interest" description="Disordered" evidence="1">
    <location>
        <begin position="118"/>
        <end position="151"/>
    </location>
</feature>
<feature type="compositionally biased region" description="Acidic residues" evidence="1">
    <location>
        <begin position="118"/>
        <end position="138"/>
    </location>
</feature>
<keyword evidence="3" id="KW-1185">Reference proteome</keyword>
<evidence type="ECO:0000313" key="3">
    <source>
        <dbReference type="Proteomes" id="UP001607302"/>
    </source>
</evidence>